<dbReference type="Proteomes" id="UP000823405">
    <property type="component" value="Unassembled WGS sequence"/>
</dbReference>
<accession>A0A9P6R1X6</accession>
<dbReference type="OrthoDB" id="2483023at2759"/>
<evidence type="ECO:0000313" key="1">
    <source>
        <dbReference type="EMBL" id="KAG0305645.1"/>
    </source>
</evidence>
<comment type="caution">
    <text evidence="1">The sequence shown here is derived from an EMBL/GenBank/DDBJ whole genome shotgun (WGS) entry which is preliminary data.</text>
</comment>
<organism evidence="1 2">
    <name type="scientific">Linnemannia gamsii</name>
    <dbReference type="NCBI Taxonomy" id="64522"/>
    <lineage>
        <taxon>Eukaryota</taxon>
        <taxon>Fungi</taxon>
        <taxon>Fungi incertae sedis</taxon>
        <taxon>Mucoromycota</taxon>
        <taxon>Mortierellomycotina</taxon>
        <taxon>Mortierellomycetes</taxon>
        <taxon>Mortierellales</taxon>
        <taxon>Mortierellaceae</taxon>
        <taxon>Linnemannia</taxon>
    </lineage>
</organism>
<dbReference type="AlphaFoldDB" id="A0A9P6R1X6"/>
<reference evidence="1" key="1">
    <citation type="journal article" date="2020" name="Fungal Divers.">
        <title>Resolving the Mortierellaceae phylogeny through synthesis of multi-gene phylogenetics and phylogenomics.</title>
        <authorList>
            <person name="Vandepol N."/>
            <person name="Liber J."/>
            <person name="Desiro A."/>
            <person name="Na H."/>
            <person name="Kennedy M."/>
            <person name="Barry K."/>
            <person name="Grigoriev I.V."/>
            <person name="Miller A.N."/>
            <person name="O'Donnell K."/>
            <person name="Stajich J.E."/>
            <person name="Bonito G."/>
        </authorList>
    </citation>
    <scope>NUCLEOTIDE SEQUENCE</scope>
    <source>
        <strain evidence="1">NVP60</strain>
    </source>
</reference>
<keyword evidence="2" id="KW-1185">Reference proteome</keyword>
<gene>
    <name evidence="1" type="ORF">BGZ97_001045</name>
</gene>
<name>A0A9P6R1X6_9FUNG</name>
<dbReference type="EMBL" id="JAAAIN010001203">
    <property type="protein sequence ID" value="KAG0305645.1"/>
    <property type="molecule type" value="Genomic_DNA"/>
</dbReference>
<proteinExistence type="predicted"/>
<sequence length="165" mass="18561">MSPLTPKHHLILQSNIRTLILHNPNIKTLRIPADLLALHPKLLFDILEHHLPYLEQLELGPLTSKSYTYSPSSAQDCADLGLENDSSDSGNRDGNRDNVVKAAYFSGTIDWEITVQLLETCLWKRPAITNNNNNKTNTHLLKLRCLYHIPDNATTTTAIKSKNPD</sequence>
<protein>
    <submittedName>
        <fullName evidence="1">Uncharacterized protein</fullName>
    </submittedName>
</protein>
<evidence type="ECO:0000313" key="2">
    <source>
        <dbReference type="Proteomes" id="UP000823405"/>
    </source>
</evidence>